<dbReference type="Pfam" id="PF00797">
    <property type="entry name" value="Acetyltransf_2"/>
    <property type="match status" value="1"/>
</dbReference>
<accession>A0A0A5HLR0</accession>
<dbReference type="Proteomes" id="UP000030403">
    <property type="component" value="Unassembled WGS sequence"/>
</dbReference>
<evidence type="ECO:0000256" key="1">
    <source>
        <dbReference type="ARBA" id="ARBA00006547"/>
    </source>
</evidence>
<dbReference type="Gene3D" id="3.30.2140.20">
    <property type="match status" value="1"/>
</dbReference>
<dbReference type="GO" id="GO:0016407">
    <property type="term" value="F:acetyltransferase activity"/>
    <property type="evidence" value="ECO:0007669"/>
    <property type="project" value="InterPro"/>
</dbReference>
<dbReference type="EMBL" id="AVPF01000054">
    <property type="protein sequence ID" value="KGX84532.1"/>
    <property type="molecule type" value="Genomic_DNA"/>
</dbReference>
<dbReference type="eggNOG" id="COG2162">
    <property type="taxonomic scope" value="Bacteria"/>
</dbReference>
<dbReference type="PANTHER" id="PTHR11786">
    <property type="entry name" value="N-HYDROXYARYLAMINE O-ACETYLTRANSFERASE"/>
    <property type="match status" value="1"/>
</dbReference>
<organism evidence="3 4">
    <name type="scientific">Pontibacillus marinus BH030004 = DSM 16465</name>
    <dbReference type="NCBI Taxonomy" id="1385511"/>
    <lineage>
        <taxon>Bacteria</taxon>
        <taxon>Bacillati</taxon>
        <taxon>Bacillota</taxon>
        <taxon>Bacilli</taxon>
        <taxon>Bacillales</taxon>
        <taxon>Bacillaceae</taxon>
        <taxon>Pontibacillus</taxon>
    </lineage>
</organism>
<evidence type="ECO:0000313" key="4">
    <source>
        <dbReference type="Proteomes" id="UP000030403"/>
    </source>
</evidence>
<proteinExistence type="inferred from homology"/>
<name>A0A0A5HLR0_9BACI</name>
<dbReference type="InterPro" id="IPR038765">
    <property type="entry name" value="Papain-like_cys_pep_sf"/>
</dbReference>
<sequence>MDIQSYISRIGLSQPPEPTLKGLEQLMKAHLYSVPFENIDVVTGRYIDLDTDQFYEKIVQRKRGGFCYELNGLFNLLLNQLGYNVDLIAATVKQKDGTWAYPNSHATNVVYLDRPYLVDVGFGDSFIKPIPINGKKHRDASGLYRIKKVENELDLQRYEGYWRTQFRFTLTPFTYEQFYEAAHYTQTSTESMFTNGLIVTKRLMDGRVTITDKDITVTKNRSRTRRLLHHQEEILNMIENYTHIPKRELHNISNSSHMFKEG</sequence>
<evidence type="ECO:0000313" key="3">
    <source>
        <dbReference type="EMBL" id="KGX84532.1"/>
    </source>
</evidence>
<dbReference type="AlphaFoldDB" id="A0A0A5HLR0"/>
<evidence type="ECO:0000256" key="2">
    <source>
        <dbReference type="RuleBase" id="RU003452"/>
    </source>
</evidence>
<protein>
    <recommendedName>
        <fullName evidence="5">Arylamine N-acetyltransferase</fullName>
    </recommendedName>
</protein>
<dbReference type="InterPro" id="IPR001447">
    <property type="entry name" value="Arylamine_N-AcTrfase"/>
</dbReference>
<gene>
    <name evidence="3" type="ORF">N783_17340</name>
</gene>
<comment type="similarity">
    <text evidence="1 2">Belongs to the arylamine N-acetyltransferase family.</text>
</comment>
<reference evidence="3 4" key="1">
    <citation type="submission" date="2013-08" db="EMBL/GenBank/DDBJ databases">
        <authorList>
            <person name="Huang J."/>
            <person name="Wang G."/>
        </authorList>
    </citation>
    <scope>NUCLEOTIDE SEQUENCE [LARGE SCALE GENOMIC DNA]</scope>
    <source>
        <strain evidence="3 4">BH030004</strain>
    </source>
</reference>
<keyword evidence="4" id="KW-1185">Reference proteome</keyword>
<dbReference type="OrthoDB" id="7181050at2"/>
<dbReference type="PANTHER" id="PTHR11786:SF0">
    <property type="entry name" value="ARYLAMINE N-ACETYLTRANSFERASE 4-RELATED"/>
    <property type="match status" value="1"/>
</dbReference>
<comment type="caution">
    <text evidence="3">The sequence shown here is derived from an EMBL/GenBank/DDBJ whole genome shotgun (WGS) entry which is preliminary data.</text>
</comment>
<dbReference type="PRINTS" id="PR01543">
    <property type="entry name" value="ANATRNSFRASE"/>
</dbReference>
<dbReference type="SUPFAM" id="SSF54001">
    <property type="entry name" value="Cysteine proteinases"/>
    <property type="match status" value="1"/>
</dbReference>
<dbReference type="STRING" id="1385511.GCA_000425225_03767"/>
<evidence type="ECO:0008006" key="5">
    <source>
        <dbReference type="Google" id="ProtNLM"/>
    </source>
</evidence>
<dbReference type="InterPro" id="IPR053710">
    <property type="entry name" value="Arylamine_NAT_domain_sf"/>
</dbReference>
<dbReference type="RefSeq" id="WP_051255138.1">
    <property type="nucleotide sequence ID" value="NZ_AULJ01000056.1"/>
</dbReference>